<dbReference type="PROSITE" id="PS50848">
    <property type="entry name" value="START"/>
    <property type="match status" value="2"/>
</dbReference>
<dbReference type="PANTHER" id="PTHR19308">
    <property type="entry name" value="PHOSPHATIDYLCHOLINE TRANSFER PROTEIN"/>
    <property type="match status" value="1"/>
</dbReference>
<dbReference type="GO" id="GO:0008289">
    <property type="term" value="F:lipid binding"/>
    <property type="evidence" value="ECO:0007669"/>
    <property type="project" value="InterPro"/>
</dbReference>
<feature type="region of interest" description="Disordered" evidence="1">
    <location>
        <begin position="58"/>
        <end position="78"/>
    </location>
</feature>
<protein>
    <recommendedName>
        <fullName evidence="2">START domain-containing protein</fullName>
    </recommendedName>
</protein>
<feature type="region of interest" description="Disordered" evidence="1">
    <location>
        <begin position="229"/>
        <end position="261"/>
    </location>
</feature>
<gene>
    <name evidence="3" type="ORF">PPACK8108_LOCUS20563</name>
</gene>
<sequence>MRALLLISVKLKEQSYQKLTDVIIPIIRTHRRYQKALDDALLEFKSLVNSPNSKHWDLISASGPQTSSSRNPDGQHHQTHQFLNGLSALDFTTVQVHRRKSKGGNVIRACCELEMDPDRIEVDDLRAVLQTAEIRALWDSLVDKATVIEIIDPQTRIVKTDFRLGWPAHPRDSITISKTYSDSDTVIDISTSLPRSADEPAYLRPSPPFVRSHIHLLAWCIQLPQCSTSRHLSQPRPSLVEQDDEERLGANPTDSVDRNLKPRSTKGRVTVFWKIDWKGAVFSTRHSQIASLISGFVDYVRAQSTQIPIVSYYGHAIDLGSVSFDKAQEELNIQYSILPEELLLEGEETDQGTVEKPKIPLSKFHRSVELKLPADQGWDVQVKIDDKIAEIGDQTFDFVAEKLPGSYRTALRISHAKIPEENQLMRVKVIVQRLAGGSLIRVNEKPVQPNILELTFNGSSLQILLDDTKSISNLSLSSQDSDDSKLVLDTASDVDPLDSNRSPTPIVCSKPVKAENSLRTAVIAPWLRRSYIYFSSILQEPEAKWRHVADARGVTVMQLRSIDPTLTVFRAEATFVGIGVWNVYSAIATAGARLCWDKNLSDAVLLEDLNDLSSLWHFKRKGSWPVAPRDSVLVTTTYKSPTAIHLFSVSTDDSNLFPTIQPPAPGVIRTRTEILGWSIELLSPTTTQITLIDQHDPMGWLPKSWTPSELISQIASVGEFALKSGGPPFLSRVTRAKVNLSKYEHDKGIFRAEYSASEEALSSRSTDPSCLSSFIFENSDSSLIECELRCDCETWASSLEIVVDPPPTKSTCLKRHKLSSGGGWWIMIEHEADLLRKEKARISIRRGSSVEGSKGSVLLNGSNMKIDTEELTAVETQNLLKRRRVKANLIPLDQYPLSGPRQWRGSHSGSDPSTRATTPLPDRGAPDESVASIPFPGTISACAPAQASSTDLSIPHLSPMTVALDSLAKLQIFHIEQGPDAMTPPLGWTLVSEKGTLSVYKKIVPSISHEFPIYRVDKVVQGVTAEELVSTLSAISLRPLWDERIDGASVLESYGRGCASHLLISKPSFPFNSRLLMVANVQAQVKIPSASITSTSSTVHFIASSSFTRPKGSLFHDKKINPHGLVEAKVLLEGWILETIDPYSSSSHEIPSTRCTFFNAIDYGGPLPTAINSMLNSNLPRTINGLEKVAKSRGPLPKLCFPVLGLGINGPLGTDGSSSDWRWKLTEPGHSSIAVTIDSTSNSVFNGVLLLRKGAHESFLASSPISGIGTNGPSSSNSQLRAEAVRQLGVVSPPPNNENGATNERRLVSNPDLKRKASAGQVKRGGAGTTLNSINANFIDVKPQELVISEIALDRKLFPNGCKVAFRSDFLKEGEFINLDSINEFAVLGDDEKFSQPPIEISFHEMPSPAVFAASLDPSAKRAHLLLRMTLPVGTVDYSPARDSTKVTSDAESSGITGWFKTLSKMDLLINLRIEPVENCDKNDTIETGKVNSSRSKIRSDEYEVFVNGQLKKIILLRDSQTELDRWEAREYNSDPASLSR</sequence>
<feature type="compositionally biased region" description="Basic and acidic residues" evidence="1">
    <location>
        <begin position="1303"/>
        <end position="1315"/>
    </location>
</feature>
<comment type="caution">
    <text evidence="3">The sequence shown here is derived from an EMBL/GenBank/DDBJ whole genome shotgun (WGS) entry which is preliminary data.</text>
</comment>
<evidence type="ECO:0000313" key="4">
    <source>
        <dbReference type="Proteomes" id="UP001153365"/>
    </source>
</evidence>
<feature type="domain" description="START" evidence="2">
    <location>
        <begin position="987"/>
        <end position="1195"/>
    </location>
</feature>
<evidence type="ECO:0000256" key="1">
    <source>
        <dbReference type="SAM" id="MobiDB-lite"/>
    </source>
</evidence>
<organism evidence="3 4">
    <name type="scientific">Phakopsora pachyrhizi</name>
    <name type="common">Asian soybean rust disease fungus</name>
    <dbReference type="NCBI Taxonomy" id="170000"/>
    <lineage>
        <taxon>Eukaryota</taxon>
        <taxon>Fungi</taxon>
        <taxon>Dikarya</taxon>
        <taxon>Basidiomycota</taxon>
        <taxon>Pucciniomycotina</taxon>
        <taxon>Pucciniomycetes</taxon>
        <taxon>Pucciniales</taxon>
        <taxon>Phakopsoraceae</taxon>
        <taxon>Phakopsora</taxon>
    </lineage>
</organism>
<feature type="region of interest" description="Disordered" evidence="1">
    <location>
        <begin position="898"/>
        <end position="931"/>
    </location>
</feature>
<dbReference type="Pfam" id="PF01852">
    <property type="entry name" value="START"/>
    <property type="match status" value="2"/>
</dbReference>
<dbReference type="Proteomes" id="UP001153365">
    <property type="component" value="Unassembled WGS sequence"/>
</dbReference>
<dbReference type="InterPro" id="IPR002913">
    <property type="entry name" value="START_lipid-bd_dom"/>
</dbReference>
<dbReference type="SUPFAM" id="SSF55961">
    <property type="entry name" value="Bet v1-like"/>
    <property type="match status" value="3"/>
</dbReference>
<evidence type="ECO:0000259" key="2">
    <source>
        <dbReference type="PROSITE" id="PS50848"/>
    </source>
</evidence>
<keyword evidence="4" id="KW-1185">Reference proteome</keyword>
<dbReference type="PANTHER" id="PTHR19308:SF54">
    <property type="entry name" value="START DOMAIN-CONTAINING PROTEIN"/>
    <property type="match status" value="1"/>
</dbReference>
<dbReference type="Gene3D" id="3.30.530.20">
    <property type="match status" value="3"/>
</dbReference>
<feature type="region of interest" description="Disordered" evidence="1">
    <location>
        <begin position="1289"/>
        <end position="1325"/>
    </location>
</feature>
<dbReference type="EMBL" id="CALTRL010005762">
    <property type="protein sequence ID" value="CAH7685972.1"/>
    <property type="molecule type" value="Genomic_DNA"/>
</dbReference>
<feature type="compositionally biased region" description="Polar residues" evidence="1">
    <location>
        <begin position="62"/>
        <end position="72"/>
    </location>
</feature>
<accession>A0AAV0BFM8</accession>
<name>A0AAV0BFM8_PHAPC</name>
<feature type="compositionally biased region" description="Polar residues" evidence="1">
    <location>
        <begin position="905"/>
        <end position="917"/>
    </location>
</feature>
<evidence type="ECO:0000313" key="3">
    <source>
        <dbReference type="EMBL" id="CAH7685972.1"/>
    </source>
</evidence>
<dbReference type="GO" id="GO:0005737">
    <property type="term" value="C:cytoplasm"/>
    <property type="evidence" value="ECO:0007669"/>
    <property type="project" value="UniProtKB-ARBA"/>
</dbReference>
<dbReference type="InterPro" id="IPR023393">
    <property type="entry name" value="START-like_dom_sf"/>
</dbReference>
<proteinExistence type="predicted"/>
<reference evidence="3" key="1">
    <citation type="submission" date="2022-06" db="EMBL/GenBank/DDBJ databases">
        <authorList>
            <consortium name="SYNGENTA / RWTH Aachen University"/>
        </authorList>
    </citation>
    <scope>NUCLEOTIDE SEQUENCE</scope>
</reference>
<dbReference type="CDD" id="cd00177">
    <property type="entry name" value="START"/>
    <property type="match status" value="1"/>
</dbReference>
<feature type="domain" description="START" evidence="2">
    <location>
        <begin position="545"/>
        <end position="742"/>
    </location>
</feature>
<dbReference type="InterPro" id="IPR051213">
    <property type="entry name" value="START_lipid_transfer"/>
</dbReference>